<dbReference type="Gene3D" id="3.40.30.10">
    <property type="entry name" value="Glutaredoxin"/>
    <property type="match status" value="1"/>
</dbReference>
<protein>
    <submittedName>
        <fullName evidence="3">TlpA family protein disulfide reductase</fullName>
    </submittedName>
</protein>
<gene>
    <name evidence="3" type="ORF">ENJ61_05120</name>
</gene>
<sequence length="167" mass="19005">MKKNLAYGLGILLVALLLYLSLFTESQVQVTGLKPGSKAPEFTLKTLKGEELSLKDLRGKVVLINFWATWCPPCKEEIPLFKEVYKKYRDRGFEILAISMDTKPEPVKKFVREMGFPFPVLMDDGKVSETYGVQGLPTSFLVNREGELVKVRLGKYKEVEEDLKDLL</sequence>
<dbReference type="EMBL" id="DRNB01000183">
    <property type="protein sequence ID" value="HHJ64272.1"/>
    <property type="molecule type" value="Genomic_DNA"/>
</dbReference>
<dbReference type="CDD" id="cd02966">
    <property type="entry name" value="TlpA_like_family"/>
    <property type="match status" value="1"/>
</dbReference>
<accession>A0A7C5L2V1</accession>
<dbReference type="PROSITE" id="PS00194">
    <property type="entry name" value="THIOREDOXIN_1"/>
    <property type="match status" value="1"/>
</dbReference>
<dbReference type="Pfam" id="PF00578">
    <property type="entry name" value="AhpC-TSA"/>
    <property type="match status" value="1"/>
</dbReference>
<comment type="caution">
    <text evidence="3">The sequence shown here is derived from an EMBL/GenBank/DDBJ whole genome shotgun (WGS) entry which is preliminary data.</text>
</comment>
<dbReference type="GO" id="GO:0016209">
    <property type="term" value="F:antioxidant activity"/>
    <property type="evidence" value="ECO:0007669"/>
    <property type="project" value="InterPro"/>
</dbReference>
<evidence type="ECO:0000256" key="1">
    <source>
        <dbReference type="ARBA" id="ARBA00023284"/>
    </source>
</evidence>
<dbReference type="PANTHER" id="PTHR42852">
    <property type="entry name" value="THIOL:DISULFIDE INTERCHANGE PROTEIN DSBE"/>
    <property type="match status" value="1"/>
</dbReference>
<name>A0A7C5L2V1_AQUAO</name>
<dbReference type="PROSITE" id="PS51352">
    <property type="entry name" value="THIOREDOXIN_2"/>
    <property type="match status" value="1"/>
</dbReference>
<organism evidence="3">
    <name type="scientific">Aquifex aeolicus</name>
    <dbReference type="NCBI Taxonomy" id="63363"/>
    <lineage>
        <taxon>Bacteria</taxon>
        <taxon>Pseudomonadati</taxon>
        <taxon>Aquificota</taxon>
        <taxon>Aquificia</taxon>
        <taxon>Aquificales</taxon>
        <taxon>Aquificaceae</taxon>
        <taxon>Aquifex</taxon>
    </lineage>
</organism>
<dbReference type="GO" id="GO:0016491">
    <property type="term" value="F:oxidoreductase activity"/>
    <property type="evidence" value="ECO:0007669"/>
    <property type="project" value="InterPro"/>
</dbReference>
<dbReference type="InterPro" id="IPR036249">
    <property type="entry name" value="Thioredoxin-like_sf"/>
</dbReference>
<keyword evidence="1" id="KW-0676">Redox-active center</keyword>
<dbReference type="AlphaFoldDB" id="A0A7C5L2V1"/>
<dbReference type="PANTHER" id="PTHR42852:SF17">
    <property type="entry name" value="THIOREDOXIN-LIKE PROTEIN HI_1115"/>
    <property type="match status" value="1"/>
</dbReference>
<evidence type="ECO:0000313" key="3">
    <source>
        <dbReference type="EMBL" id="HHJ64272.1"/>
    </source>
</evidence>
<dbReference type="InterPro" id="IPR013766">
    <property type="entry name" value="Thioredoxin_domain"/>
</dbReference>
<dbReference type="Proteomes" id="UP000885792">
    <property type="component" value="Unassembled WGS sequence"/>
</dbReference>
<dbReference type="InterPro" id="IPR017937">
    <property type="entry name" value="Thioredoxin_CS"/>
</dbReference>
<feature type="domain" description="Thioredoxin" evidence="2">
    <location>
        <begin position="33"/>
        <end position="167"/>
    </location>
</feature>
<dbReference type="InterPro" id="IPR000866">
    <property type="entry name" value="AhpC/TSA"/>
</dbReference>
<reference evidence="3" key="1">
    <citation type="journal article" date="2020" name="mSystems">
        <title>Genome- and Community-Level Interaction Insights into Carbon Utilization and Element Cycling Functions of Hydrothermarchaeota in Hydrothermal Sediment.</title>
        <authorList>
            <person name="Zhou Z."/>
            <person name="Liu Y."/>
            <person name="Xu W."/>
            <person name="Pan J."/>
            <person name="Luo Z.H."/>
            <person name="Li M."/>
        </authorList>
    </citation>
    <scope>NUCLEOTIDE SEQUENCE [LARGE SCALE GENOMIC DNA]</scope>
    <source>
        <strain evidence="3">HyVt-501</strain>
    </source>
</reference>
<dbReference type="InterPro" id="IPR050553">
    <property type="entry name" value="Thioredoxin_ResA/DsbE_sf"/>
</dbReference>
<proteinExistence type="predicted"/>
<dbReference type="SUPFAM" id="SSF52833">
    <property type="entry name" value="Thioredoxin-like"/>
    <property type="match status" value="1"/>
</dbReference>
<evidence type="ECO:0000259" key="2">
    <source>
        <dbReference type="PROSITE" id="PS51352"/>
    </source>
</evidence>